<protein>
    <recommendedName>
        <fullName evidence="4">Surface antigen domain-containing protein</fullName>
    </recommendedName>
</protein>
<organism evidence="2 3">
    <name type="scientific">Paraburkholderia largidicola</name>
    <dbReference type="NCBI Taxonomy" id="3014751"/>
    <lineage>
        <taxon>Bacteria</taxon>
        <taxon>Pseudomonadati</taxon>
        <taxon>Pseudomonadota</taxon>
        <taxon>Betaproteobacteria</taxon>
        <taxon>Burkholderiales</taxon>
        <taxon>Burkholderiaceae</taxon>
        <taxon>Paraburkholderia</taxon>
    </lineage>
</organism>
<accession>A0A7I8BZY9</accession>
<evidence type="ECO:0008006" key="4">
    <source>
        <dbReference type="Google" id="ProtNLM"/>
    </source>
</evidence>
<dbReference type="EMBL" id="AP023176">
    <property type="protein sequence ID" value="BCF93758.1"/>
    <property type="molecule type" value="Genomic_DNA"/>
</dbReference>
<geneLocation type="plasmid" evidence="2 3">
    <name>PPGU16_p1</name>
</geneLocation>
<dbReference type="RefSeq" id="WP_180725326.1">
    <property type="nucleotide sequence ID" value="NZ_AP023176.1"/>
</dbReference>
<sequence>MSLHRSVYVRSVLCAQAMSAVLLLTTMAAAEASNLNFLNDTPMSYIKKNDMDSIKVALTNVLNTKRDGEATQWTNQGTGNSVRIHATMTPESTRHEGNKTCRRITVVLSAKGQSMNLHPGFCGTGKTDWTMEKR</sequence>
<keyword evidence="1" id="KW-0732">Signal</keyword>
<evidence type="ECO:0000313" key="3">
    <source>
        <dbReference type="Proteomes" id="UP000510888"/>
    </source>
</evidence>
<dbReference type="KEGG" id="plad:PPGU16_68250"/>
<keyword evidence="2" id="KW-0614">Plasmid</keyword>
<dbReference type="AlphaFoldDB" id="A0A7I8BZY9"/>
<feature type="signal peptide" evidence="1">
    <location>
        <begin position="1"/>
        <end position="32"/>
    </location>
</feature>
<keyword evidence="3" id="KW-1185">Reference proteome</keyword>
<gene>
    <name evidence="2" type="ORF">PPGU16_68250</name>
</gene>
<dbReference type="Proteomes" id="UP000510888">
    <property type="component" value="Plasmid PPGU16_p1"/>
</dbReference>
<evidence type="ECO:0000313" key="2">
    <source>
        <dbReference type="EMBL" id="BCF93758.1"/>
    </source>
</evidence>
<proteinExistence type="predicted"/>
<feature type="chain" id="PRO_5029701977" description="Surface antigen domain-containing protein" evidence="1">
    <location>
        <begin position="33"/>
        <end position="134"/>
    </location>
</feature>
<name>A0A7I8BZY9_9BURK</name>
<reference evidence="2 3" key="1">
    <citation type="journal article" date="2020" name="Genes (Basel)">
        <title>Genomic Comparison of Insect Gut Symbionts from Divergent Burkholderia Subclades.</title>
        <authorList>
            <person name="Takeshita K."/>
            <person name="Kikuchi Y."/>
        </authorList>
    </citation>
    <scope>NUCLEOTIDE SEQUENCE [LARGE SCALE GENOMIC DNA]</scope>
    <source>
        <strain evidence="2 3">PGU16</strain>
        <plasmid evidence="2 3">PPGU16_p1</plasmid>
    </source>
</reference>
<evidence type="ECO:0000256" key="1">
    <source>
        <dbReference type="SAM" id="SignalP"/>
    </source>
</evidence>